<feature type="transmembrane region" description="Helical" evidence="1">
    <location>
        <begin position="301"/>
        <end position="330"/>
    </location>
</feature>
<gene>
    <name evidence="2" type="ORF">OINT_1000270</name>
</gene>
<feature type="transmembrane region" description="Helical" evidence="1">
    <location>
        <begin position="250"/>
        <end position="273"/>
    </location>
</feature>
<dbReference type="Pfam" id="PF09955">
    <property type="entry name" value="DUF2189"/>
    <property type="match status" value="1"/>
</dbReference>
<feature type="transmembrane region" description="Helical" evidence="1">
    <location>
        <begin position="196"/>
        <end position="216"/>
    </location>
</feature>
<organism evidence="2 3">
    <name type="scientific">Brucella intermedia LMG 3301</name>
    <dbReference type="NCBI Taxonomy" id="641118"/>
    <lineage>
        <taxon>Bacteria</taxon>
        <taxon>Pseudomonadati</taxon>
        <taxon>Pseudomonadota</taxon>
        <taxon>Alphaproteobacteria</taxon>
        <taxon>Hyphomicrobiales</taxon>
        <taxon>Brucellaceae</taxon>
        <taxon>Brucella/Ochrobactrum group</taxon>
        <taxon>Brucella</taxon>
    </lineage>
</organism>
<dbReference type="Proteomes" id="UP000004386">
    <property type="component" value="Unassembled WGS sequence"/>
</dbReference>
<dbReference type="HOGENOM" id="CLU_067791_0_0_5"/>
<dbReference type="AlphaFoldDB" id="C4WI05"/>
<sequence>MISLTFGKALCRANGIFVQADAVLPCRLSFAAALFDVYCLPDRQASRGLSADHVKAGNCVQACPDRRPCRQDCLTRRRSVMAQFHVIAGRDQTAFYPEVKRIQMADVFDALRLGFDDFWAKPSHYVFLCLIYPLAGLFITYWSTNANALPLLFPLMSGFALIGPVAALPLYEMSRRREEKMDTSWRRAFDVSRSPALPSIVAVGSFLFAIFIAWLLVAQNLYVHYFGPMPPESFSMLINQVSSTEEGRSLIFAGCGIGFLFAIVVLCLTIVTFPMLLDQDCGAAAAIATSLRVVWRNPLEALLWAAIVTAMLVVGFATMFAGLAVVLPILGHATWHLYRKTVGQPALARMG</sequence>
<dbReference type="EMBL" id="ACQA01000001">
    <property type="protein sequence ID" value="EEQ94931.1"/>
    <property type="molecule type" value="Genomic_DNA"/>
</dbReference>
<protein>
    <submittedName>
        <fullName evidence="2">Cytochrome c oxidase subunit I</fullName>
    </submittedName>
</protein>
<keyword evidence="1" id="KW-1133">Transmembrane helix</keyword>
<accession>C4WI05</accession>
<reference evidence="2 3" key="1">
    <citation type="submission" date="2009-05" db="EMBL/GenBank/DDBJ databases">
        <authorList>
            <person name="Setubal J.C."/>
            <person name="Boyle S."/>
            <person name="Crasta O.R."/>
            <person name="Gillespie J.J."/>
            <person name="Kenyon R.W."/>
            <person name="Lu J."/>
            <person name="Mane S."/>
            <person name="Nagrani S."/>
            <person name="Shallom J.M."/>
            <person name="Shallom S."/>
            <person name="Shukla M."/>
            <person name="Snyder E.E."/>
            <person name="Sobral B.W."/>
            <person name="Wattam A.R."/>
            <person name="Will R."/>
            <person name="Williams K."/>
            <person name="Yoo H."/>
            <person name="Munk C."/>
            <person name="Tapia R."/>
            <person name="Green L."/>
            <person name="Rogers Y."/>
            <person name="Detter J.C."/>
            <person name="Bruce D."/>
            <person name="Brettin T.S."/>
            <person name="Tsolis R."/>
        </authorList>
    </citation>
    <scope>NUCLEOTIDE SEQUENCE [LARGE SCALE GENOMIC DNA]</scope>
    <source>
        <strain evidence="2 3">LMG 3301</strain>
    </source>
</reference>
<dbReference type="InterPro" id="IPR018692">
    <property type="entry name" value="DUF2189"/>
</dbReference>
<evidence type="ECO:0000256" key="1">
    <source>
        <dbReference type="SAM" id="Phobius"/>
    </source>
</evidence>
<feature type="transmembrane region" description="Helical" evidence="1">
    <location>
        <begin position="148"/>
        <end position="171"/>
    </location>
</feature>
<evidence type="ECO:0000313" key="3">
    <source>
        <dbReference type="Proteomes" id="UP000004386"/>
    </source>
</evidence>
<proteinExistence type="predicted"/>
<name>C4WI05_9HYPH</name>
<keyword evidence="1" id="KW-0812">Transmembrane</keyword>
<keyword evidence="1" id="KW-0472">Membrane</keyword>
<evidence type="ECO:0000313" key="2">
    <source>
        <dbReference type="EMBL" id="EEQ94931.1"/>
    </source>
</evidence>
<feature type="transmembrane region" description="Helical" evidence="1">
    <location>
        <begin position="125"/>
        <end position="142"/>
    </location>
</feature>
<comment type="caution">
    <text evidence="2">The sequence shown here is derived from an EMBL/GenBank/DDBJ whole genome shotgun (WGS) entry which is preliminary data.</text>
</comment>